<dbReference type="RefSeq" id="XP_005822741.1">
    <property type="nucleotide sequence ID" value="XM_005822684.1"/>
</dbReference>
<evidence type="ECO:0000256" key="1">
    <source>
        <dbReference type="SAM" id="Phobius"/>
    </source>
</evidence>
<organism evidence="2">
    <name type="scientific">Guillardia theta (strain CCMP2712)</name>
    <name type="common">Cryptophyte</name>
    <dbReference type="NCBI Taxonomy" id="905079"/>
    <lineage>
        <taxon>Eukaryota</taxon>
        <taxon>Cryptophyceae</taxon>
        <taxon>Pyrenomonadales</taxon>
        <taxon>Geminigeraceae</taxon>
        <taxon>Guillardia</taxon>
    </lineage>
</organism>
<reference evidence="4" key="2">
    <citation type="submission" date="2012-11" db="EMBL/GenBank/DDBJ databases">
        <authorList>
            <person name="Kuo A."/>
            <person name="Curtis B.A."/>
            <person name="Tanifuji G."/>
            <person name="Burki F."/>
            <person name="Gruber A."/>
            <person name="Irimia M."/>
            <person name="Maruyama S."/>
            <person name="Arias M.C."/>
            <person name="Ball S.G."/>
            <person name="Gile G.H."/>
            <person name="Hirakawa Y."/>
            <person name="Hopkins J.F."/>
            <person name="Rensing S.A."/>
            <person name="Schmutz J."/>
            <person name="Symeonidi A."/>
            <person name="Elias M."/>
            <person name="Eveleigh R.J."/>
            <person name="Herman E.K."/>
            <person name="Klute M.J."/>
            <person name="Nakayama T."/>
            <person name="Obornik M."/>
            <person name="Reyes-Prieto A."/>
            <person name="Armbrust E.V."/>
            <person name="Aves S.J."/>
            <person name="Beiko R.G."/>
            <person name="Coutinho P."/>
            <person name="Dacks J.B."/>
            <person name="Durnford D.G."/>
            <person name="Fast N.M."/>
            <person name="Green B.R."/>
            <person name="Grisdale C."/>
            <person name="Hempe F."/>
            <person name="Henrissat B."/>
            <person name="Hoppner M.P."/>
            <person name="Ishida K.-I."/>
            <person name="Kim E."/>
            <person name="Koreny L."/>
            <person name="Kroth P.G."/>
            <person name="Liu Y."/>
            <person name="Malik S.-B."/>
            <person name="Maier U.G."/>
            <person name="McRose D."/>
            <person name="Mock T."/>
            <person name="Neilson J.A."/>
            <person name="Onodera N.T."/>
            <person name="Poole A.M."/>
            <person name="Pritham E.J."/>
            <person name="Richards T.A."/>
            <person name="Rocap G."/>
            <person name="Roy S.W."/>
            <person name="Sarai C."/>
            <person name="Schaack S."/>
            <person name="Shirato S."/>
            <person name="Slamovits C.H."/>
            <person name="Spencer D.F."/>
            <person name="Suzuki S."/>
            <person name="Worden A.Z."/>
            <person name="Zauner S."/>
            <person name="Barry K."/>
            <person name="Bell C."/>
            <person name="Bharti A.K."/>
            <person name="Crow J.A."/>
            <person name="Grimwood J."/>
            <person name="Kramer R."/>
            <person name="Lindquist E."/>
            <person name="Lucas S."/>
            <person name="Salamov A."/>
            <person name="McFadden G.I."/>
            <person name="Lane C.E."/>
            <person name="Keeling P.J."/>
            <person name="Gray M.W."/>
            <person name="Grigoriev I.V."/>
            <person name="Archibald J.M."/>
        </authorList>
    </citation>
    <scope>NUCLEOTIDE SEQUENCE</scope>
    <source>
        <strain evidence="4">CCMP2712</strain>
    </source>
</reference>
<reference evidence="2 4" key="1">
    <citation type="journal article" date="2012" name="Nature">
        <title>Algal genomes reveal evolutionary mosaicism and the fate of nucleomorphs.</title>
        <authorList>
            <consortium name="DOE Joint Genome Institute"/>
            <person name="Curtis B.A."/>
            <person name="Tanifuji G."/>
            <person name="Burki F."/>
            <person name="Gruber A."/>
            <person name="Irimia M."/>
            <person name="Maruyama S."/>
            <person name="Arias M.C."/>
            <person name="Ball S.G."/>
            <person name="Gile G.H."/>
            <person name="Hirakawa Y."/>
            <person name="Hopkins J.F."/>
            <person name="Kuo A."/>
            <person name="Rensing S.A."/>
            <person name="Schmutz J."/>
            <person name="Symeonidi A."/>
            <person name="Elias M."/>
            <person name="Eveleigh R.J."/>
            <person name="Herman E.K."/>
            <person name="Klute M.J."/>
            <person name="Nakayama T."/>
            <person name="Obornik M."/>
            <person name="Reyes-Prieto A."/>
            <person name="Armbrust E.V."/>
            <person name="Aves S.J."/>
            <person name="Beiko R.G."/>
            <person name="Coutinho P."/>
            <person name="Dacks J.B."/>
            <person name="Durnford D.G."/>
            <person name="Fast N.M."/>
            <person name="Green B.R."/>
            <person name="Grisdale C.J."/>
            <person name="Hempel F."/>
            <person name="Henrissat B."/>
            <person name="Hoppner M.P."/>
            <person name="Ishida K."/>
            <person name="Kim E."/>
            <person name="Koreny L."/>
            <person name="Kroth P.G."/>
            <person name="Liu Y."/>
            <person name="Malik S.B."/>
            <person name="Maier U.G."/>
            <person name="McRose D."/>
            <person name="Mock T."/>
            <person name="Neilson J.A."/>
            <person name="Onodera N.T."/>
            <person name="Poole A.M."/>
            <person name="Pritham E.J."/>
            <person name="Richards T.A."/>
            <person name="Rocap G."/>
            <person name="Roy S.W."/>
            <person name="Sarai C."/>
            <person name="Schaack S."/>
            <person name="Shirato S."/>
            <person name="Slamovits C.H."/>
            <person name="Spencer D.F."/>
            <person name="Suzuki S."/>
            <person name="Worden A.Z."/>
            <person name="Zauner S."/>
            <person name="Barry K."/>
            <person name="Bell C."/>
            <person name="Bharti A.K."/>
            <person name="Crow J.A."/>
            <person name="Grimwood J."/>
            <person name="Kramer R."/>
            <person name="Lindquist E."/>
            <person name="Lucas S."/>
            <person name="Salamov A."/>
            <person name="McFadden G.I."/>
            <person name="Lane C.E."/>
            <person name="Keeling P.J."/>
            <person name="Gray M.W."/>
            <person name="Grigoriev I.V."/>
            <person name="Archibald J.M."/>
        </authorList>
    </citation>
    <scope>NUCLEOTIDE SEQUENCE</scope>
    <source>
        <strain evidence="2 4">CCMP2712</strain>
    </source>
</reference>
<keyword evidence="1" id="KW-0812">Transmembrane</keyword>
<dbReference type="HOGENOM" id="CLU_260128_0_0_1"/>
<evidence type="ECO:0000313" key="3">
    <source>
        <dbReference type="EnsemblProtists" id="EKX35761"/>
    </source>
</evidence>
<gene>
    <name evidence="2" type="ORF">GUITHDRAFT_118037</name>
</gene>
<keyword evidence="4" id="KW-1185">Reference proteome</keyword>
<dbReference type="EnsemblProtists" id="EKX35761">
    <property type="protein sequence ID" value="EKX35761"/>
    <property type="gene ID" value="GUITHDRAFT_118037"/>
</dbReference>
<sequence length="1318" mass="141826">MLLLAQGVDGQLCAFQPIIIAGSSISGVEDTPLSVYQQWTAIGGSAQGKLYSKSCANDGNYINWNNVTIMRAVFSVKYGKLWLAPGYPSCGVIIDQNTKFDTQMEALTRVFSFISNVDGVNCIIRHLYYQGLPNANQATQRNLYGEQPQLVIQVVPTCQHDFVPICIGAQPGSPSDCATQDKALKCAAGSGQCVSCTCSSVDTQPPFCGAEFTATFTSTTAINLSPVEDLPFLQSCPYMSLVNRSSLQYLTSPSDFWSKSEGGPRCSAVPIQSAPAVYTGSNAATQIFPVYMHPSYCGDGCAGYPINAQFCLPNAGSYAYHIEDLEAVDLMFNGIYINDLDFTTGQLQMSNFFVIPAGLIVGNFQGAGSITPPPAISSSSGTMGSYCAIAKPFSTCATAVSSSTFGNLPVLQADKMRLRIVATTVRPLNSAGGCDLSAQPQLACSLVNQQCSCRSQTYSVQGSNRSVILFYELFSTVDNNTLETGYIDFNMFQAAGSSFDTVNGQMFADPGRVYSAALQQSVDWFAASPMTVSGVYNRSTETLQLSNIKTSPQVNPTLTLTVAAKYGTLTLQGSGSKLVTDSRTMKTIEGTVDEVNLAISKLKYSVPGPSIFPYLNTMTSVNGVRHEEILSIDVFNTLNASSRVQLNFSIVIVAVNNAPNIAVQSSYEMARQDQDFLVPNLVLTDPDAEEILLGQTAPKGGAQISLQLSCKYGTLRVAQLTASNDMHFYLSSGDAACAKVCASMPKSLPDLTTLQLLPSTCQDCMQAEGLRRAREGGKEISLFANLETGKRFLGNLTYRGDPGYNNKTVDSVPSGLVCETAMRPHTESKDQIVMSVYDLGNTGCTNQLVKSGTSRIVVEVVGGDDTPTVALYEDGKDVCTGCGSNQTCCSSKQVVVASEDTILSFSEKFQLVLQSSDSMNFDFPTYRFQLQLTARYGKFSFKGSTSSFITANNPLESYSLSADKRVLTATNSMCRLNQLLQQTQYLPDPNFNSLLKVFDQLQVKIAQVFPATSQVGSTSTFPVDVRAVNDPPNLYLNSDLTGSSSLLQPVHQVETETYDFFEGGEQGSKCPAGQKCFSISDIDICEQKYLSFKVFPSSMDEIAMLTGAVCARTVPDGEGKGDMLVTFQSNIGSIWFFSRYEWQLRQGGGDVSDAAWLAFVKKVRPDDSAGKENRVVNMTRPLPYFKGGLLRYYASRDYAQTDNISIALNDLGNTGGPDPSRSKFCCCSDRSCSTCSSQDCNLQLAVSSCSKVPGWTCRDKVVFTDTGLSDLSVTAITVAVGFAFLLLASSLSFIAVGDSGFKAGVGAGAKLEQYQVAM</sequence>
<dbReference type="Proteomes" id="UP000011087">
    <property type="component" value="Unassembled WGS sequence"/>
</dbReference>
<dbReference type="OrthoDB" id="10690470at2759"/>
<dbReference type="PaxDb" id="55529-EKX35761"/>
<protein>
    <submittedName>
        <fullName evidence="2 3">Uncharacterized protein</fullName>
    </submittedName>
</protein>
<keyword evidence="1" id="KW-1133">Transmembrane helix</keyword>
<dbReference type="EMBL" id="JH993084">
    <property type="protein sequence ID" value="EKX35761.1"/>
    <property type="molecule type" value="Genomic_DNA"/>
</dbReference>
<reference evidence="3" key="3">
    <citation type="submission" date="2016-03" db="UniProtKB">
        <authorList>
            <consortium name="EnsemblProtists"/>
        </authorList>
    </citation>
    <scope>IDENTIFICATION</scope>
</reference>
<proteinExistence type="predicted"/>
<dbReference type="GeneID" id="17292517"/>
<feature type="transmembrane region" description="Helical" evidence="1">
    <location>
        <begin position="1273"/>
        <end position="1296"/>
    </location>
</feature>
<accession>L1IHN8</accession>
<evidence type="ECO:0000313" key="4">
    <source>
        <dbReference type="Proteomes" id="UP000011087"/>
    </source>
</evidence>
<name>L1IHN8_GUITC</name>
<dbReference type="KEGG" id="gtt:GUITHDRAFT_118037"/>
<keyword evidence="1" id="KW-0472">Membrane</keyword>
<evidence type="ECO:0000313" key="2">
    <source>
        <dbReference type="EMBL" id="EKX35761.1"/>
    </source>
</evidence>